<keyword evidence="3" id="KW-1185">Reference proteome</keyword>
<evidence type="ECO:0000313" key="2">
    <source>
        <dbReference type="EMBL" id="MBD2870331.1"/>
    </source>
</evidence>
<dbReference type="EMBL" id="JACXIY010000019">
    <property type="protein sequence ID" value="MBD2870331.1"/>
    <property type="molecule type" value="Genomic_DNA"/>
</dbReference>
<proteinExistence type="predicted"/>
<feature type="transmembrane region" description="Helical" evidence="1">
    <location>
        <begin position="95"/>
        <end position="118"/>
    </location>
</feature>
<feature type="transmembrane region" description="Helical" evidence="1">
    <location>
        <begin position="12"/>
        <end position="31"/>
    </location>
</feature>
<keyword evidence="1" id="KW-1133">Transmembrane helix</keyword>
<sequence length="248" mass="27808">MGFRKLFAKELRSVLPLAVVFAVAIVLLHFFVLYKSPVWDDDFIMVMSLFLPFLLTAVLAVGAGYYQLHIEWKTNSIYLLLALPIRGWKVMTAKLAAVLTMFVCSVLWIAISFALILLRSKWDEVSAAEDMTELVPAMLNLALHTFWMYALAVLFLLAVVQFAFLCGQLVARFKGVVVLAAFLGALWLVLRVTPLLSQLLGWMPDIFYGGASDADAEFLHAGPFVVLFLISIGFIWLSGYIFEKEVEV</sequence>
<comment type="caution">
    <text evidence="2">The sequence shown here is derived from an EMBL/GenBank/DDBJ whole genome shotgun (WGS) entry which is preliminary data.</text>
</comment>
<feature type="transmembrane region" description="Helical" evidence="1">
    <location>
        <begin position="177"/>
        <end position="201"/>
    </location>
</feature>
<gene>
    <name evidence="2" type="ORF">IDH41_17265</name>
</gene>
<dbReference type="RefSeq" id="WP_190863171.1">
    <property type="nucleotide sequence ID" value="NZ_JACXIY010000019.1"/>
</dbReference>
<organism evidence="2 3">
    <name type="scientific">Paenibacillus arenilitoris</name>
    <dbReference type="NCBI Taxonomy" id="2772299"/>
    <lineage>
        <taxon>Bacteria</taxon>
        <taxon>Bacillati</taxon>
        <taxon>Bacillota</taxon>
        <taxon>Bacilli</taxon>
        <taxon>Bacillales</taxon>
        <taxon>Paenibacillaceae</taxon>
        <taxon>Paenibacillus</taxon>
    </lineage>
</organism>
<keyword evidence="1" id="KW-0812">Transmembrane</keyword>
<feature type="transmembrane region" description="Helical" evidence="1">
    <location>
        <begin position="221"/>
        <end position="242"/>
    </location>
</feature>
<evidence type="ECO:0000256" key="1">
    <source>
        <dbReference type="SAM" id="Phobius"/>
    </source>
</evidence>
<protein>
    <submittedName>
        <fullName evidence="2">Uncharacterized protein</fullName>
    </submittedName>
</protein>
<keyword evidence="1" id="KW-0472">Membrane</keyword>
<evidence type="ECO:0000313" key="3">
    <source>
        <dbReference type="Proteomes" id="UP000632125"/>
    </source>
</evidence>
<feature type="transmembrane region" description="Helical" evidence="1">
    <location>
        <begin position="146"/>
        <end position="165"/>
    </location>
</feature>
<name>A0A927H6A1_9BACL</name>
<feature type="transmembrane region" description="Helical" evidence="1">
    <location>
        <begin position="43"/>
        <end position="66"/>
    </location>
</feature>
<dbReference type="AlphaFoldDB" id="A0A927H6A1"/>
<dbReference type="Proteomes" id="UP000632125">
    <property type="component" value="Unassembled WGS sequence"/>
</dbReference>
<accession>A0A927H6A1</accession>
<reference evidence="2" key="1">
    <citation type="submission" date="2020-09" db="EMBL/GenBank/DDBJ databases">
        <title>A novel bacterium of genus Paenibacillus, isolated from South China Sea.</title>
        <authorList>
            <person name="Huang H."/>
            <person name="Mo K."/>
            <person name="Hu Y."/>
        </authorList>
    </citation>
    <scope>NUCLEOTIDE SEQUENCE</scope>
    <source>
        <strain evidence="2">IB182493</strain>
    </source>
</reference>